<name>A0A3S0RBD5_9BACT</name>
<evidence type="ECO:0000256" key="2">
    <source>
        <dbReference type="ARBA" id="ARBA00007353"/>
    </source>
</evidence>
<dbReference type="GO" id="GO:0005507">
    <property type="term" value="F:copper ion binding"/>
    <property type="evidence" value="ECO:0007669"/>
    <property type="project" value="TreeGrafter"/>
</dbReference>
<evidence type="ECO:0000313" key="11">
    <source>
        <dbReference type="EMBL" id="RUL59961.1"/>
    </source>
</evidence>
<dbReference type="NCBIfam" id="TIGR00726">
    <property type="entry name" value="peptidoglycan editing factor PgeF"/>
    <property type="match status" value="1"/>
</dbReference>
<dbReference type="InterPro" id="IPR038371">
    <property type="entry name" value="Cu_polyphenol_OxRdtase_sf"/>
</dbReference>
<proteinExistence type="inferred from homology"/>
<comment type="catalytic activity">
    <reaction evidence="9">
        <text>S-methyl-5'-thioadenosine + phosphate = 5-(methylsulfanyl)-alpha-D-ribose 1-phosphate + adenine</text>
        <dbReference type="Rhea" id="RHEA:11852"/>
        <dbReference type="ChEBI" id="CHEBI:16708"/>
        <dbReference type="ChEBI" id="CHEBI:17509"/>
        <dbReference type="ChEBI" id="CHEBI:43474"/>
        <dbReference type="ChEBI" id="CHEBI:58533"/>
        <dbReference type="EC" id="2.4.2.28"/>
    </reaction>
    <physiologicalReaction direction="left-to-right" evidence="9">
        <dbReference type="Rhea" id="RHEA:11853"/>
    </physiologicalReaction>
</comment>
<dbReference type="GO" id="GO:0017061">
    <property type="term" value="F:S-methyl-5-thioadenosine phosphorylase activity"/>
    <property type="evidence" value="ECO:0007669"/>
    <property type="project" value="UniProtKB-EC"/>
</dbReference>
<keyword evidence="6" id="KW-0862">Zinc</keyword>
<keyword evidence="4" id="KW-0479">Metal-binding</keyword>
<evidence type="ECO:0000256" key="4">
    <source>
        <dbReference type="ARBA" id="ARBA00022723"/>
    </source>
</evidence>
<dbReference type="CDD" id="cd16833">
    <property type="entry name" value="YfiH"/>
    <property type="match status" value="1"/>
</dbReference>
<comment type="catalytic activity">
    <reaction evidence="1">
        <text>inosine + phosphate = alpha-D-ribose 1-phosphate + hypoxanthine</text>
        <dbReference type="Rhea" id="RHEA:27646"/>
        <dbReference type="ChEBI" id="CHEBI:17368"/>
        <dbReference type="ChEBI" id="CHEBI:17596"/>
        <dbReference type="ChEBI" id="CHEBI:43474"/>
        <dbReference type="ChEBI" id="CHEBI:57720"/>
        <dbReference type="EC" id="2.4.2.1"/>
    </reaction>
    <physiologicalReaction direction="left-to-right" evidence="1">
        <dbReference type="Rhea" id="RHEA:27647"/>
    </physiologicalReaction>
</comment>
<dbReference type="GO" id="GO:0016787">
    <property type="term" value="F:hydrolase activity"/>
    <property type="evidence" value="ECO:0007669"/>
    <property type="project" value="UniProtKB-KW"/>
</dbReference>
<keyword evidence="3" id="KW-0808">Transferase</keyword>
<gene>
    <name evidence="11" type="primary">pgeF</name>
    <name evidence="11" type="ORF">EHV08_09530</name>
</gene>
<evidence type="ECO:0000256" key="5">
    <source>
        <dbReference type="ARBA" id="ARBA00022801"/>
    </source>
</evidence>
<dbReference type="SUPFAM" id="SSF64438">
    <property type="entry name" value="CNF1/YfiH-like putative cysteine hydrolases"/>
    <property type="match status" value="1"/>
</dbReference>
<protein>
    <recommendedName>
        <fullName evidence="10">Purine nucleoside phosphorylase</fullName>
    </recommendedName>
</protein>
<comment type="catalytic activity">
    <reaction evidence="8">
        <text>adenosine + phosphate = alpha-D-ribose 1-phosphate + adenine</text>
        <dbReference type="Rhea" id="RHEA:27642"/>
        <dbReference type="ChEBI" id="CHEBI:16335"/>
        <dbReference type="ChEBI" id="CHEBI:16708"/>
        <dbReference type="ChEBI" id="CHEBI:43474"/>
        <dbReference type="ChEBI" id="CHEBI:57720"/>
        <dbReference type="EC" id="2.4.2.1"/>
    </reaction>
    <physiologicalReaction direction="left-to-right" evidence="8">
        <dbReference type="Rhea" id="RHEA:27643"/>
    </physiologicalReaction>
</comment>
<accession>A0A3S0RBD5</accession>
<keyword evidence="5" id="KW-0378">Hydrolase</keyword>
<organism evidence="11 12">
    <name type="scientific">Prevotella koreensis</name>
    <dbReference type="NCBI Taxonomy" id="2490854"/>
    <lineage>
        <taxon>Bacteria</taxon>
        <taxon>Pseudomonadati</taxon>
        <taxon>Bacteroidota</taxon>
        <taxon>Bacteroidia</taxon>
        <taxon>Bacteroidales</taxon>
        <taxon>Prevotellaceae</taxon>
        <taxon>Prevotella</taxon>
    </lineage>
</organism>
<dbReference type="Pfam" id="PF02578">
    <property type="entry name" value="Cu-oxidase_4"/>
    <property type="match status" value="1"/>
</dbReference>
<evidence type="ECO:0000256" key="1">
    <source>
        <dbReference type="ARBA" id="ARBA00000553"/>
    </source>
</evidence>
<dbReference type="OrthoDB" id="4279at2"/>
<reference evidence="11 12" key="1">
    <citation type="submission" date="2018-12" db="EMBL/GenBank/DDBJ databases">
        <title>Genome sequencing of Prevotella sp. KCOM 3155 (= JS262).</title>
        <authorList>
            <person name="Kook J.-K."/>
            <person name="Park S.-N."/>
            <person name="Lim Y.K."/>
        </authorList>
    </citation>
    <scope>NUCLEOTIDE SEQUENCE [LARGE SCALE GENOMIC DNA]</scope>
    <source>
        <strain evidence="11 12">KCOM 3155</strain>
    </source>
</reference>
<dbReference type="AlphaFoldDB" id="A0A3S0RBD5"/>
<dbReference type="InterPro" id="IPR003730">
    <property type="entry name" value="Cu_polyphenol_OxRdtase"/>
</dbReference>
<evidence type="ECO:0000256" key="3">
    <source>
        <dbReference type="ARBA" id="ARBA00022679"/>
    </source>
</evidence>
<dbReference type="PANTHER" id="PTHR30616:SF2">
    <property type="entry name" value="PURINE NUCLEOSIDE PHOSPHORYLASE LACC1"/>
    <property type="match status" value="1"/>
</dbReference>
<dbReference type="InterPro" id="IPR011324">
    <property type="entry name" value="Cytotoxic_necrot_fac-like_cat"/>
</dbReference>
<keyword evidence="12" id="KW-1185">Reference proteome</keyword>
<evidence type="ECO:0000256" key="8">
    <source>
        <dbReference type="ARBA" id="ARBA00048968"/>
    </source>
</evidence>
<evidence type="ECO:0000313" key="12">
    <source>
        <dbReference type="Proteomes" id="UP000278983"/>
    </source>
</evidence>
<dbReference type="PANTHER" id="PTHR30616">
    <property type="entry name" value="UNCHARACTERIZED PROTEIN YFIH"/>
    <property type="match status" value="1"/>
</dbReference>
<comment type="similarity">
    <text evidence="2 10">Belongs to the purine nucleoside phosphorylase YfiH/LACC1 family.</text>
</comment>
<dbReference type="Gene3D" id="3.60.140.10">
    <property type="entry name" value="CNF1/YfiH-like putative cysteine hydrolases"/>
    <property type="match status" value="1"/>
</dbReference>
<comment type="catalytic activity">
    <reaction evidence="7">
        <text>adenosine + H2O + H(+) = inosine + NH4(+)</text>
        <dbReference type="Rhea" id="RHEA:24408"/>
        <dbReference type="ChEBI" id="CHEBI:15377"/>
        <dbReference type="ChEBI" id="CHEBI:15378"/>
        <dbReference type="ChEBI" id="CHEBI:16335"/>
        <dbReference type="ChEBI" id="CHEBI:17596"/>
        <dbReference type="ChEBI" id="CHEBI:28938"/>
        <dbReference type="EC" id="3.5.4.4"/>
    </reaction>
    <physiologicalReaction direction="left-to-right" evidence="7">
        <dbReference type="Rhea" id="RHEA:24409"/>
    </physiologicalReaction>
</comment>
<sequence>MRLHEYLLGDNVRAFSTMRGEGVGKGNYASFNINRYCGDSEENIERNLDILADTLKIAPQRIIYPRQVHGTVYKRITEDCLSQPPYERQSMIDGSDALITDVRNVCIGVSTADCIPILLYDPEHHCAAAIHAGWRGTVKRMVQIVVSTMCDNFASRPEMLRAVIGPGISLEAFEVGDEVYYEFSKARFPMDEIAHRFPLMHSTANSGSQTIMKWHIDLPACNRLQLIESGIPVANIYSSGICTYTSCDTFFSARRLGTASGRIFTGIILK</sequence>
<evidence type="ECO:0000256" key="6">
    <source>
        <dbReference type="ARBA" id="ARBA00022833"/>
    </source>
</evidence>
<dbReference type="Proteomes" id="UP000278983">
    <property type="component" value="Unassembled WGS sequence"/>
</dbReference>
<comment type="caution">
    <text evidence="11">The sequence shown here is derived from an EMBL/GenBank/DDBJ whole genome shotgun (WGS) entry which is preliminary data.</text>
</comment>
<dbReference type="RefSeq" id="WP_126679057.1">
    <property type="nucleotide sequence ID" value="NZ_RYYU01000001.1"/>
</dbReference>
<dbReference type="EMBL" id="RYYU01000001">
    <property type="protein sequence ID" value="RUL59961.1"/>
    <property type="molecule type" value="Genomic_DNA"/>
</dbReference>
<evidence type="ECO:0000256" key="9">
    <source>
        <dbReference type="ARBA" id="ARBA00049893"/>
    </source>
</evidence>
<evidence type="ECO:0000256" key="7">
    <source>
        <dbReference type="ARBA" id="ARBA00047989"/>
    </source>
</evidence>
<evidence type="ECO:0000256" key="10">
    <source>
        <dbReference type="RuleBase" id="RU361274"/>
    </source>
</evidence>